<sequence length="521" mass="61159">MDDINVPLWVEKVGRPGGRDHLSLESVGQAILEEITSGVSNITRRARYYSFYCWVIKSFFDSDKNKTGKSYRQHLKRASFLYAMSNSMKHLDSSLTGLDGIDFARNNLDKLINKEKITDDAFFQSTEYRDNNWIYKAKLNNLLLTTENDASGVPALVEPSGKQLAESFDRSLGDTSVDLENFGGWNPDYLNKLEDIWCYHNLKKFEEERKILEDIFFARNTDNNKQLNRRYSFALILQFIDMFGSKNLHDFEKWICSKPELPEKINNMATLWRYLFSRNYLVFSFESFFLYFLLKSSQKQLSLEQVFEELKKDVNSQIDTLLPLNDYIEEPLIRIVDSLKSDVDKNNLFETEMVVSLDLLNRGEYLENTSSFLKIPIFTLIALYNRYKKEDYSQDEETFLGIGEAQRISMLSWIKIVDKAIEENLTLFQFIVNIIQSHVITRHQLVATQKFYSQNLDTFHFNIEEGVVNVKPIAKDFRPKYNVMKLEEIINIFEDLNLVNYEGEKILLTERGKEVLREFYE</sequence>
<accession>A0A0G0LAI9</accession>
<gene>
    <name evidence="1" type="ORF">UT08_C0013G0017</name>
</gene>
<organism evidence="1 2">
    <name type="scientific">Candidatus Woesebacteria bacterium GW2011_GWB1_38_8</name>
    <dbReference type="NCBI Taxonomy" id="1618570"/>
    <lineage>
        <taxon>Bacteria</taxon>
        <taxon>Candidatus Woeseibacteriota</taxon>
    </lineage>
</organism>
<reference evidence="1 2" key="1">
    <citation type="journal article" date="2015" name="Nature">
        <title>rRNA introns, odd ribosomes, and small enigmatic genomes across a large radiation of phyla.</title>
        <authorList>
            <person name="Brown C.T."/>
            <person name="Hug L.A."/>
            <person name="Thomas B.C."/>
            <person name="Sharon I."/>
            <person name="Castelle C.J."/>
            <person name="Singh A."/>
            <person name="Wilkins M.J."/>
            <person name="Williams K.H."/>
            <person name="Banfield J.F."/>
        </authorList>
    </citation>
    <scope>NUCLEOTIDE SEQUENCE [LARGE SCALE GENOMIC DNA]</scope>
</reference>
<evidence type="ECO:0000313" key="1">
    <source>
        <dbReference type="EMBL" id="KKQ84880.1"/>
    </source>
</evidence>
<dbReference type="Proteomes" id="UP000034081">
    <property type="component" value="Unassembled WGS sequence"/>
</dbReference>
<proteinExistence type="predicted"/>
<name>A0A0G0LAI9_9BACT</name>
<dbReference type="STRING" id="1618570.UT08_C0013G0017"/>
<comment type="caution">
    <text evidence="1">The sequence shown here is derived from an EMBL/GenBank/DDBJ whole genome shotgun (WGS) entry which is preliminary data.</text>
</comment>
<dbReference type="EMBL" id="LBVL01000013">
    <property type="protein sequence ID" value="KKQ84880.1"/>
    <property type="molecule type" value="Genomic_DNA"/>
</dbReference>
<evidence type="ECO:0000313" key="2">
    <source>
        <dbReference type="Proteomes" id="UP000034081"/>
    </source>
</evidence>
<dbReference type="AlphaFoldDB" id="A0A0G0LAI9"/>
<protein>
    <submittedName>
        <fullName evidence="1">Uncharacterized protein</fullName>
    </submittedName>
</protein>